<reference evidence="4 5" key="1">
    <citation type="submission" date="2020-04" db="EMBL/GenBank/DDBJ databases">
        <authorList>
            <person name="Hitch T.C.A."/>
            <person name="Wylensek D."/>
            <person name="Clavel T."/>
        </authorList>
    </citation>
    <scope>NUCLEOTIDE SEQUENCE [LARGE SCALE GENOMIC DNA]</scope>
    <source>
        <strain evidence="4 5">WCA3-601-WT-5E</strain>
    </source>
</reference>
<name>A0A7X9SDE8_9BACE</name>
<dbReference type="Proteomes" id="UP000520291">
    <property type="component" value="Unassembled WGS sequence"/>
</dbReference>
<feature type="domain" description="Phage integrase SAM-like" evidence="3">
    <location>
        <begin position="6"/>
        <end position="92"/>
    </location>
</feature>
<dbReference type="AlphaFoldDB" id="A0A7X9SDE8"/>
<sequence>MDKNELYDFMLSVITDMEQQGRYSTAHVYHCALKSAVGYGGSSLRIEDLNPAWLKSYQEHLLRQTLLWNTISTYMRMLRAVYNRAVDLGLAPYIPRQFKNVFTGRYANHQRALKKEEIRLVLLKGVNKDAGVVTDEYKAKAKSAAKATDQDELKTSRSSSRDLNWARACLELMLRFHGIPFVDLANLRKVDLQNGYLTVRRHKTGMPLLIAVDPVAMKLLQLYASKDPSSPYLLDILDGALSGKAAYRNYQHALRQLNLRLGQLSRLCKLGKKVSSYTAKHNAFAI</sequence>
<dbReference type="InterPro" id="IPR010998">
    <property type="entry name" value="Integrase_recombinase_N"/>
</dbReference>
<dbReference type="EMBL" id="JABAGL010000021">
    <property type="protein sequence ID" value="NME87276.1"/>
    <property type="molecule type" value="Genomic_DNA"/>
</dbReference>
<evidence type="ECO:0000313" key="5">
    <source>
        <dbReference type="Proteomes" id="UP000520291"/>
    </source>
</evidence>
<protein>
    <submittedName>
        <fullName evidence="4">Site-specific integrase</fullName>
    </submittedName>
</protein>
<dbReference type="Pfam" id="PF13102">
    <property type="entry name" value="Phage_int_SAM_5"/>
    <property type="match status" value="1"/>
</dbReference>
<accession>A0A7X9SDE8</accession>
<gene>
    <name evidence="4" type="ORF">HF841_14825</name>
</gene>
<dbReference type="GO" id="GO:0015074">
    <property type="term" value="P:DNA integration"/>
    <property type="evidence" value="ECO:0007669"/>
    <property type="project" value="InterPro"/>
</dbReference>
<dbReference type="SUPFAM" id="SSF56349">
    <property type="entry name" value="DNA breaking-rejoining enzymes"/>
    <property type="match status" value="1"/>
</dbReference>
<dbReference type="Gene3D" id="1.10.443.10">
    <property type="entry name" value="Intergrase catalytic core"/>
    <property type="match status" value="1"/>
</dbReference>
<dbReference type="InterPro" id="IPR025269">
    <property type="entry name" value="SAM-like_dom"/>
</dbReference>
<comment type="caution">
    <text evidence="4">The sequence shown here is derived from an EMBL/GenBank/DDBJ whole genome shotgun (WGS) entry which is preliminary data.</text>
</comment>
<evidence type="ECO:0000256" key="1">
    <source>
        <dbReference type="ARBA" id="ARBA00023125"/>
    </source>
</evidence>
<evidence type="ECO:0000259" key="3">
    <source>
        <dbReference type="Pfam" id="PF13102"/>
    </source>
</evidence>
<keyword evidence="1" id="KW-0238">DNA-binding</keyword>
<dbReference type="InterPro" id="IPR013762">
    <property type="entry name" value="Integrase-like_cat_sf"/>
</dbReference>
<evidence type="ECO:0000313" key="4">
    <source>
        <dbReference type="EMBL" id="NME87276.1"/>
    </source>
</evidence>
<keyword evidence="2" id="KW-0233">DNA recombination</keyword>
<dbReference type="GO" id="GO:0006310">
    <property type="term" value="P:DNA recombination"/>
    <property type="evidence" value="ECO:0007669"/>
    <property type="project" value="UniProtKB-KW"/>
</dbReference>
<evidence type="ECO:0000256" key="2">
    <source>
        <dbReference type="ARBA" id="ARBA00023172"/>
    </source>
</evidence>
<dbReference type="InterPro" id="IPR011010">
    <property type="entry name" value="DNA_brk_join_enz"/>
</dbReference>
<dbReference type="Gene3D" id="1.10.150.130">
    <property type="match status" value="1"/>
</dbReference>
<proteinExistence type="predicted"/>
<organism evidence="4 5">
    <name type="scientific">Bacteroides eggerthii</name>
    <dbReference type="NCBI Taxonomy" id="28111"/>
    <lineage>
        <taxon>Bacteria</taxon>
        <taxon>Pseudomonadati</taxon>
        <taxon>Bacteroidota</taxon>
        <taxon>Bacteroidia</taxon>
        <taxon>Bacteroidales</taxon>
        <taxon>Bacteroidaceae</taxon>
        <taxon>Bacteroides</taxon>
    </lineage>
</organism>
<dbReference type="GO" id="GO:0003677">
    <property type="term" value="F:DNA binding"/>
    <property type="evidence" value="ECO:0007669"/>
    <property type="project" value="UniProtKB-KW"/>
</dbReference>
<dbReference type="RefSeq" id="WP_168948000.1">
    <property type="nucleotide sequence ID" value="NZ_JABAGL010000021.1"/>
</dbReference>